<dbReference type="InterPro" id="IPR047927">
    <property type="entry name" value="YfhL-like"/>
</dbReference>
<proteinExistence type="predicted"/>
<dbReference type="Gene3D" id="3.30.70.20">
    <property type="match status" value="1"/>
</dbReference>
<reference evidence="9 10" key="2">
    <citation type="journal article" date="2015" name="Biomed. Res. Int.">
        <title>Effects of Arsenite Resistance on the Growth and Functional Gene Expression of Leptospirillum ferriphilum and Acidithiobacillus thiooxidans in Pure Culture and Coculture.</title>
        <authorList>
            <person name="Jiang H."/>
            <person name="Liang Y."/>
            <person name="Yin H."/>
            <person name="Xiao Y."/>
            <person name="Guo X."/>
            <person name="Xu Y."/>
            <person name="Hu Q."/>
            <person name="Liu H."/>
            <person name="Liu X."/>
        </authorList>
    </citation>
    <scope>NUCLEOTIDE SEQUENCE [LARGE SCALE GENOMIC DNA]</scope>
    <source>
        <strain evidence="9 10">YSK</strain>
    </source>
</reference>
<accession>A0A059XUU6</accession>
<keyword evidence="3" id="KW-0004">4Fe-4S</keyword>
<reference evidence="10" key="1">
    <citation type="submission" date="2014-02" db="EMBL/GenBank/DDBJ databases">
        <title>Complete genome sequence and comparative genomic analysis of the nitrogen-fixing bacterium Leptospirillum ferriphilum YSK.</title>
        <authorList>
            <person name="Guo X."/>
            <person name="Yin H."/>
            <person name="Liang Y."/>
            <person name="Hu Q."/>
            <person name="Ma L."/>
            <person name="Xiao Y."/>
            <person name="Zhang X."/>
            <person name="Qiu G."/>
            <person name="Liu X."/>
        </authorList>
    </citation>
    <scope>NUCLEOTIDE SEQUENCE [LARGE SCALE GENOMIC DNA]</scope>
    <source>
        <strain evidence="10">YSK</strain>
    </source>
</reference>
<evidence type="ECO:0000256" key="2">
    <source>
        <dbReference type="ARBA" id="ARBA00022448"/>
    </source>
</evidence>
<evidence type="ECO:0000313" key="9">
    <source>
        <dbReference type="EMBL" id="AIA30835.1"/>
    </source>
</evidence>
<dbReference type="Pfam" id="PF00037">
    <property type="entry name" value="Fer4"/>
    <property type="match status" value="1"/>
</dbReference>
<dbReference type="KEGG" id="lfp:Y981_09020"/>
<dbReference type="FunFam" id="3.30.70.20:FF:000045">
    <property type="entry name" value="Ferredoxin, 4Fe-4S"/>
    <property type="match status" value="1"/>
</dbReference>
<dbReference type="SUPFAM" id="SSF54862">
    <property type="entry name" value="4Fe-4S ferredoxins"/>
    <property type="match status" value="1"/>
</dbReference>
<protein>
    <submittedName>
        <fullName evidence="9">Ferredoxin</fullName>
    </submittedName>
</protein>
<evidence type="ECO:0000256" key="7">
    <source>
        <dbReference type="ARBA" id="ARBA00023014"/>
    </source>
</evidence>
<sequence>MAYTIVSDNCTGCSACEPECPNAAILATDDGLFRIDPDLCTECVGFFDEAQCAAVCPIEETCIPDPECVEELSALMAKKILLHGE</sequence>
<keyword evidence="2" id="KW-0813">Transport</keyword>
<evidence type="ECO:0000256" key="6">
    <source>
        <dbReference type="ARBA" id="ARBA00023004"/>
    </source>
</evidence>
<dbReference type="EMBL" id="CP007243">
    <property type="protein sequence ID" value="AIA30835.1"/>
    <property type="molecule type" value="Genomic_DNA"/>
</dbReference>
<organism evidence="9 10">
    <name type="scientific">Leptospirillum ferriphilum YSK</name>
    <dbReference type="NCBI Taxonomy" id="1441628"/>
    <lineage>
        <taxon>Bacteria</taxon>
        <taxon>Pseudomonadati</taxon>
        <taxon>Nitrospirota</taxon>
        <taxon>Nitrospiria</taxon>
        <taxon>Nitrospirales</taxon>
        <taxon>Nitrospiraceae</taxon>
        <taxon>Leptospirillum</taxon>
    </lineage>
</organism>
<dbReference type="Proteomes" id="UP000027059">
    <property type="component" value="Chromosome"/>
</dbReference>
<evidence type="ECO:0000256" key="3">
    <source>
        <dbReference type="ARBA" id="ARBA00022485"/>
    </source>
</evidence>
<evidence type="ECO:0000259" key="8">
    <source>
        <dbReference type="PROSITE" id="PS51379"/>
    </source>
</evidence>
<keyword evidence="4" id="KW-0479">Metal-binding</keyword>
<gene>
    <name evidence="9" type="ORF">Y981_09020</name>
</gene>
<comment type="cofactor">
    <cofactor evidence="1">
        <name>[4Fe-4S] cluster</name>
        <dbReference type="ChEBI" id="CHEBI:49883"/>
    </cofactor>
</comment>
<keyword evidence="7" id="KW-0411">Iron-sulfur</keyword>
<dbReference type="AlphaFoldDB" id="A0A059XUU6"/>
<evidence type="ECO:0000256" key="4">
    <source>
        <dbReference type="ARBA" id="ARBA00022723"/>
    </source>
</evidence>
<dbReference type="NCBIfam" id="NF033683">
    <property type="entry name" value="di_4Fe-4S_YfhL"/>
    <property type="match status" value="1"/>
</dbReference>
<evidence type="ECO:0000256" key="5">
    <source>
        <dbReference type="ARBA" id="ARBA00022982"/>
    </source>
</evidence>
<keyword evidence="5" id="KW-0249">Electron transport</keyword>
<evidence type="ECO:0000313" key="10">
    <source>
        <dbReference type="Proteomes" id="UP000027059"/>
    </source>
</evidence>
<dbReference type="InterPro" id="IPR017896">
    <property type="entry name" value="4Fe4S_Fe-S-bd"/>
</dbReference>
<keyword evidence="10" id="KW-1185">Reference proteome</keyword>
<dbReference type="GO" id="GO:0046872">
    <property type="term" value="F:metal ion binding"/>
    <property type="evidence" value="ECO:0007669"/>
    <property type="project" value="UniProtKB-KW"/>
</dbReference>
<dbReference type="PROSITE" id="PS00198">
    <property type="entry name" value="4FE4S_FER_1"/>
    <property type="match status" value="1"/>
</dbReference>
<name>A0A059XUU6_9BACT</name>
<dbReference type="HOGENOM" id="CLU_139698_11_0_0"/>
<feature type="domain" description="4Fe-4S ferredoxin-type" evidence="8">
    <location>
        <begin position="1"/>
        <end position="30"/>
    </location>
</feature>
<dbReference type="InterPro" id="IPR017900">
    <property type="entry name" value="4Fe4S_Fe_S_CS"/>
</dbReference>
<evidence type="ECO:0000256" key="1">
    <source>
        <dbReference type="ARBA" id="ARBA00001966"/>
    </source>
</evidence>
<dbReference type="PROSITE" id="PS51379">
    <property type="entry name" value="4FE4S_FER_2"/>
    <property type="match status" value="1"/>
</dbReference>
<dbReference type="GO" id="GO:0051539">
    <property type="term" value="F:4 iron, 4 sulfur cluster binding"/>
    <property type="evidence" value="ECO:0007669"/>
    <property type="project" value="UniProtKB-KW"/>
</dbReference>
<keyword evidence="6" id="KW-0408">Iron</keyword>